<protein>
    <submittedName>
        <fullName evidence="2">Uncharacterized protein</fullName>
    </submittedName>
</protein>
<dbReference type="Proteomes" id="UP001279734">
    <property type="component" value="Unassembled WGS sequence"/>
</dbReference>
<accession>A0AAD3XZ62</accession>
<feature type="region of interest" description="Disordered" evidence="1">
    <location>
        <begin position="83"/>
        <end position="103"/>
    </location>
</feature>
<evidence type="ECO:0000313" key="2">
    <source>
        <dbReference type="EMBL" id="GMH23008.1"/>
    </source>
</evidence>
<name>A0AAD3XZ62_NEPGR</name>
<sequence length="103" mass="10293">MQGVGKPSRGPSSLASHASEEDIDVDGKPSVLPTGVSSEHAAKVLIDPIYIPTPAEQNVPIATTVLPKEHALGPFVVLVEGSSSGGSGGEHCGGGGTRGGFSY</sequence>
<dbReference type="AlphaFoldDB" id="A0AAD3XZ62"/>
<keyword evidence="3" id="KW-1185">Reference proteome</keyword>
<evidence type="ECO:0000313" key="3">
    <source>
        <dbReference type="Proteomes" id="UP001279734"/>
    </source>
</evidence>
<reference evidence="2" key="1">
    <citation type="submission" date="2023-05" db="EMBL/GenBank/DDBJ databases">
        <title>Nepenthes gracilis genome sequencing.</title>
        <authorList>
            <person name="Fukushima K."/>
        </authorList>
    </citation>
    <scope>NUCLEOTIDE SEQUENCE</scope>
    <source>
        <strain evidence="2">SING2019-196</strain>
    </source>
</reference>
<proteinExistence type="predicted"/>
<organism evidence="2 3">
    <name type="scientific">Nepenthes gracilis</name>
    <name type="common">Slender pitcher plant</name>
    <dbReference type="NCBI Taxonomy" id="150966"/>
    <lineage>
        <taxon>Eukaryota</taxon>
        <taxon>Viridiplantae</taxon>
        <taxon>Streptophyta</taxon>
        <taxon>Embryophyta</taxon>
        <taxon>Tracheophyta</taxon>
        <taxon>Spermatophyta</taxon>
        <taxon>Magnoliopsida</taxon>
        <taxon>eudicotyledons</taxon>
        <taxon>Gunneridae</taxon>
        <taxon>Pentapetalae</taxon>
        <taxon>Caryophyllales</taxon>
        <taxon>Nepenthaceae</taxon>
        <taxon>Nepenthes</taxon>
    </lineage>
</organism>
<dbReference type="EMBL" id="BSYO01000025">
    <property type="protein sequence ID" value="GMH23008.1"/>
    <property type="molecule type" value="Genomic_DNA"/>
</dbReference>
<evidence type="ECO:0000256" key="1">
    <source>
        <dbReference type="SAM" id="MobiDB-lite"/>
    </source>
</evidence>
<gene>
    <name evidence="2" type="ORF">Nepgr_024851</name>
</gene>
<comment type="caution">
    <text evidence="2">The sequence shown here is derived from an EMBL/GenBank/DDBJ whole genome shotgun (WGS) entry which is preliminary data.</text>
</comment>
<feature type="region of interest" description="Disordered" evidence="1">
    <location>
        <begin position="1"/>
        <end position="36"/>
    </location>
</feature>